<keyword evidence="2" id="KW-1003">Cell membrane</keyword>
<feature type="transmembrane region" description="Helical" evidence="6">
    <location>
        <begin position="180"/>
        <end position="200"/>
    </location>
</feature>
<feature type="transmembrane region" description="Helical" evidence="6">
    <location>
        <begin position="20"/>
        <end position="39"/>
    </location>
</feature>
<feature type="transmembrane region" description="Helical" evidence="6">
    <location>
        <begin position="273"/>
        <end position="298"/>
    </location>
</feature>
<dbReference type="PROSITE" id="PS50156">
    <property type="entry name" value="SSD"/>
    <property type="match status" value="2"/>
</dbReference>
<evidence type="ECO:0000256" key="1">
    <source>
        <dbReference type="ARBA" id="ARBA00004651"/>
    </source>
</evidence>
<dbReference type="RefSeq" id="WP_036061491.1">
    <property type="nucleotide sequence ID" value="NZ_CP011102.1"/>
</dbReference>
<evidence type="ECO:0000259" key="7">
    <source>
        <dbReference type="PROSITE" id="PS50156"/>
    </source>
</evidence>
<dbReference type="Proteomes" id="UP000223060">
    <property type="component" value="Chromosome"/>
</dbReference>
<keyword evidence="9" id="KW-1185">Reference proteome</keyword>
<name>A0A1S7FY39_9LIST</name>
<organism evidence="8 9">
    <name type="scientific">Listeria weihenstephanensis</name>
    <dbReference type="NCBI Taxonomy" id="1006155"/>
    <lineage>
        <taxon>Bacteria</taxon>
        <taxon>Bacillati</taxon>
        <taxon>Bacillota</taxon>
        <taxon>Bacilli</taxon>
        <taxon>Bacillales</taxon>
        <taxon>Listeriaceae</taxon>
        <taxon>Listeria</taxon>
    </lineage>
</organism>
<accession>A0A1S7FY39</accession>
<evidence type="ECO:0000313" key="8">
    <source>
        <dbReference type="EMBL" id="AQY52299.1"/>
    </source>
</evidence>
<feature type="domain" description="SSD" evidence="7">
    <location>
        <begin position="511"/>
        <end position="679"/>
    </location>
</feature>
<dbReference type="Gene3D" id="1.20.1640.10">
    <property type="entry name" value="Multidrug efflux transporter AcrB transmembrane domain"/>
    <property type="match status" value="2"/>
</dbReference>
<keyword evidence="5 6" id="KW-0472">Membrane</keyword>
<dbReference type="SUPFAM" id="SSF82866">
    <property type="entry name" value="Multidrug efflux transporter AcrB transmembrane domain"/>
    <property type="match status" value="2"/>
</dbReference>
<feature type="transmembrane region" description="Helical" evidence="6">
    <location>
        <begin position="512"/>
        <end position="532"/>
    </location>
</feature>
<dbReference type="PANTHER" id="PTHR33406:SF13">
    <property type="entry name" value="MEMBRANE PROTEIN YDFJ"/>
    <property type="match status" value="1"/>
</dbReference>
<feature type="domain" description="SSD" evidence="7">
    <location>
        <begin position="204"/>
        <end position="329"/>
    </location>
</feature>
<dbReference type="InterPro" id="IPR000731">
    <property type="entry name" value="SSD"/>
</dbReference>
<keyword evidence="3 6" id="KW-0812">Transmembrane</keyword>
<sequence>MANLLYKLGQTFAKHKWKTIISWFVVLGIIVAVLGVKGINFTDDIKMSGLKSLDTSNKIEEEFKQDSQKGSIRVVFKSDQEKGIITPESQAAITKVLAEIKKNDDKIESIANPYEAKTISPDMTTAFADISYSVSALAVTEKSIDKVKDALKGMDDKDLQTEMTGNVMITPMDIGGSSEAIGIVVALVILIIAFGSVIAAGLPIITAILSLGTSVGIIAIISSYFEMPNVTLTLAVMIGLAVAIDYALFILFKYRQIIRTEKNHLKAVGLATGTAGSAVIFAGITVIIAVCGLSLVGIEFLTVMGLASALSVLFAVLSALILIPAFIGVFHKKIKPQKEKAGKKGDNIWTKFVVGKPLIAFLAAVIVLGGLSIPFGSMELGIPDNGSKPKDSTEKKAYDILSDKFGEGFNGPLVILADIRDDGSAAHLTEVTKHISGMKDVAIVTPPMPSESGDYALITVIPKTGPTNNKTTQLVHDLRSYAKTADSKYGINMEVTGQSAINIDMSQKLNDAIPVFAGVIVVLAFILLTVVFRSLLIPLTAVLGFVLSLTATLGFTTMVMQDGVFSELFGITTTGPVLAFLPVITIGILFGLAMDYEVFLMSRVHEEYTLTKDNTHSIKTGLKESGPVIIAAALIMFSVFISFVFAPDPMIKSIGIALGFGVLFDAFIVRLTIIPALTKLFGKGSWYMPKWLDKVLPSMDIEGHHLKDKK</sequence>
<gene>
    <name evidence="8" type="ORF">UE46_15595</name>
</gene>
<dbReference type="AlphaFoldDB" id="A0A1S7FY39"/>
<dbReference type="Pfam" id="PF03176">
    <property type="entry name" value="MMPL"/>
    <property type="match status" value="2"/>
</dbReference>
<dbReference type="InterPro" id="IPR004869">
    <property type="entry name" value="MMPL_dom"/>
</dbReference>
<dbReference type="InterPro" id="IPR050545">
    <property type="entry name" value="Mycobact_MmpL"/>
</dbReference>
<feature type="transmembrane region" description="Helical" evidence="6">
    <location>
        <begin position="539"/>
        <end position="559"/>
    </location>
</feature>
<feature type="transmembrane region" description="Helical" evidence="6">
    <location>
        <begin position="207"/>
        <end position="225"/>
    </location>
</feature>
<reference evidence="9" key="1">
    <citation type="submission" date="2015-03" db="EMBL/GenBank/DDBJ databases">
        <authorList>
            <person name="Ferrari E."/>
            <person name="Walter M.C."/>
            <person name="Huptas C."/>
            <person name="Scherer S."/>
            <person name="Mueller-Herbst S."/>
        </authorList>
    </citation>
    <scope>NUCLEOTIDE SEQUENCE [LARGE SCALE GENOMIC DNA]</scope>
    <source>
        <strain evidence="9">LWP01</strain>
    </source>
</reference>
<evidence type="ECO:0000256" key="6">
    <source>
        <dbReference type="SAM" id="Phobius"/>
    </source>
</evidence>
<evidence type="ECO:0000256" key="4">
    <source>
        <dbReference type="ARBA" id="ARBA00022989"/>
    </source>
</evidence>
<keyword evidence="4 6" id="KW-1133">Transmembrane helix</keyword>
<dbReference type="PANTHER" id="PTHR33406">
    <property type="entry name" value="MEMBRANE PROTEIN MJ1562-RELATED"/>
    <property type="match status" value="1"/>
</dbReference>
<protein>
    <submittedName>
        <fullName evidence="8">Membrane protein</fullName>
    </submittedName>
</protein>
<dbReference type="EMBL" id="CP011102">
    <property type="protein sequence ID" value="AQY52299.1"/>
    <property type="molecule type" value="Genomic_DNA"/>
</dbReference>
<feature type="transmembrane region" description="Helical" evidence="6">
    <location>
        <begin position="571"/>
        <end position="593"/>
    </location>
</feature>
<feature type="transmembrane region" description="Helical" evidence="6">
    <location>
        <begin position="352"/>
        <end position="375"/>
    </location>
</feature>
<evidence type="ECO:0000256" key="5">
    <source>
        <dbReference type="ARBA" id="ARBA00023136"/>
    </source>
</evidence>
<evidence type="ECO:0000256" key="3">
    <source>
        <dbReference type="ARBA" id="ARBA00022692"/>
    </source>
</evidence>
<feature type="transmembrane region" description="Helical" evidence="6">
    <location>
        <begin position="231"/>
        <end position="252"/>
    </location>
</feature>
<evidence type="ECO:0000313" key="9">
    <source>
        <dbReference type="Proteomes" id="UP000223060"/>
    </source>
</evidence>
<feature type="transmembrane region" description="Helical" evidence="6">
    <location>
        <begin position="653"/>
        <end position="673"/>
    </location>
</feature>
<dbReference type="GO" id="GO:0005886">
    <property type="term" value="C:plasma membrane"/>
    <property type="evidence" value="ECO:0007669"/>
    <property type="project" value="UniProtKB-SubCell"/>
</dbReference>
<feature type="transmembrane region" description="Helical" evidence="6">
    <location>
        <begin position="628"/>
        <end position="647"/>
    </location>
</feature>
<feature type="transmembrane region" description="Helical" evidence="6">
    <location>
        <begin position="304"/>
        <end position="331"/>
    </location>
</feature>
<dbReference type="KEGG" id="lwi:UE46_15595"/>
<comment type="subcellular location">
    <subcellularLocation>
        <location evidence="1">Cell membrane</location>
        <topology evidence="1">Multi-pass membrane protein</topology>
    </subcellularLocation>
</comment>
<proteinExistence type="predicted"/>
<evidence type="ECO:0000256" key="2">
    <source>
        <dbReference type="ARBA" id="ARBA00022475"/>
    </source>
</evidence>